<keyword evidence="5" id="KW-1185">Reference proteome</keyword>
<protein>
    <submittedName>
        <fullName evidence="4">Hypp666 protein</fullName>
    </submittedName>
</protein>
<keyword evidence="1" id="KW-0862">Zinc</keyword>
<dbReference type="PROSITE" id="PS50157">
    <property type="entry name" value="ZINC_FINGER_C2H2_2"/>
    <property type="match status" value="1"/>
</dbReference>
<dbReference type="InterPro" id="IPR013087">
    <property type="entry name" value="Znf_C2H2_type"/>
</dbReference>
<dbReference type="Gene3D" id="3.60.10.10">
    <property type="entry name" value="Endonuclease/exonuclease/phosphatase"/>
    <property type="match status" value="1"/>
</dbReference>
<evidence type="ECO:0000256" key="1">
    <source>
        <dbReference type="PROSITE-ProRule" id="PRU00042"/>
    </source>
</evidence>
<dbReference type="SUPFAM" id="SSF56219">
    <property type="entry name" value="DNase I-like"/>
    <property type="match status" value="1"/>
</dbReference>
<dbReference type="GO" id="GO:0003824">
    <property type="term" value="F:catalytic activity"/>
    <property type="evidence" value="ECO:0007669"/>
    <property type="project" value="InterPro"/>
</dbReference>
<dbReference type="PROSITE" id="PS50878">
    <property type="entry name" value="RT_POL"/>
    <property type="match status" value="1"/>
</dbReference>
<dbReference type="Pfam" id="PF00078">
    <property type="entry name" value="RVT_1"/>
    <property type="match status" value="1"/>
</dbReference>
<dbReference type="GO" id="GO:0008270">
    <property type="term" value="F:zinc ion binding"/>
    <property type="evidence" value="ECO:0007669"/>
    <property type="project" value="UniProtKB-KW"/>
</dbReference>
<reference evidence="4" key="1">
    <citation type="submission" date="2022-01" db="EMBL/GenBank/DDBJ databases">
        <authorList>
            <person name="Braso-Vives M."/>
        </authorList>
    </citation>
    <scope>NUCLEOTIDE SEQUENCE</scope>
</reference>
<dbReference type="SUPFAM" id="SSF56672">
    <property type="entry name" value="DNA/RNA polymerases"/>
    <property type="match status" value="1"/>
</dbReference>
<dbReference type="PANTHER" id="PTHR47027">
    <property type="entry name" value="REVERSE TRANSCRIPTASE DOMAIN-CONTAINING PROTEIN"/>
    <property type="match status" value="1"/>
</dbReference>
<dbReference type="CDD" id="cd09076">
    <property type="entry name" value="L1-EN"/>
    <property type="match status" value="1"/>
</dbReference>
<dbReference type="AlphaFoldDB" id="A0A8J9W1D0"/>
<accession>A0A8J9W1D0</accession>
<dbReference type="OrthoDB" id="10063195at2759"/>
<dbReference type="PROSITE" id="PS00028">
    <property type="entry name" value="ZINC_FINGER_C2H2_1"/>
    <property type="match status" value="1"/>
</dbReference>
<dbReference type="InterPro" id="IPR036691">
    <property type="entry name" value="Endo/exonu/phosph_ase_sf"/>
</dbReference>
<name>A0A8J9W1D0_BRALA</name>
<dbReference type="InterPro" id="IPR043502">
    <property type="entry name" value="DNA/RNA_pol_sf"/>
</dbReference>
<dbReference type="InterPro" id="IPR005135">
    <property type="entry name" value="Endo/exonuclease/phosphatase"/>
</dbReference>
<evidence type="ECO:0000259" key="3">
    <source>
        <dbReference type="PROSITE" id="PS50878"/>
    </source>
</evidence>
<keyword evidence="1" id="KW-0863">Zinc-finger</keyword>
<feature type="domain" description="C2H2-type" evidence="2">
    <location>
        <begin position="981"/>
        <end position="1005"/>
    </location>
</feature>
<proteinExistence type="predicted"/>
<dbReference type="Proteomes" id="UP000838412">
    <property type="component" value="Chromosome 1"/>
</dbReference>
<evidence type="ECO:0000313" key="4">
    <source>
        <dbReference type="EMBL" id="CAH1233287.1"/>
    </source>
</evidence>
<keyword evidence="1" id="KW-0479">Metal-binding</keyword>
<dbReference type="EMBL" id="OV696686">
    <property type="protein sequence ID" value="CAH1233287.1"/>
    <property type="molecule type" value="Genomic_DNA"/>
</dbReference>
<organism evidence="4 5">
    <name type="scientific">Branchiostoma lanceolatum</name>
    <name type="common">Common lancelet</name>
    <name type="synonym">Amphioxus lanceolatum</name>
    <dbReference type="NCBI Taxonomy" id="7740"/>
    <lineage>
        <taxon>Eukaryota</taxon>
        <taxon>Metazoa</taxon>
        <taxon>Chordata</taxon>
        <taxon>Cephalochordata</taxon>
        <taxon>Leptocardii</taxon>
        <taxon>Amphioxiformes</taxon>
        <taxon>Branchiostomatidae</taxon>
        <taxon>Branchiostoma</taxon>
    </lineage>
</organism>
<gene>
    <name evidence="4" type="primary">Hypp666</name>
    <name evidence="4" type="ORF">BLAG_LOCUS2097</name>
</gene>
<dbReference type="InterPro" id="IPR000477">
    <property type="entry name" value="RT_dom"/>
</dbReference>
<dbReference type="PANTHER" id="PTHR47027:SF30">
    <property type="entry name" value="THAP-TYPE DOMAIN-CONTAINING PROTEIN"/>
    <property type="match status" value="1"/>
</dbReference>
<evidence type="ECO:0000259" key="2">
    <source>
        <dbReference type="PROSITE" id="PS50157"/>
    </source>
</evidence>
<sequence length="1005" mass="115232">MTGHVEVLAIHCSRRDLQTPQRRTALVAKELERYNIDIAAISETRLAGEGSLTEPNSGYTFFWKGKAEQEARIHGVGFAIKSSLLRRIPDIPTGINERLMKIRIPVSKKRFITLISVYAPILTSAEEDREQFYADLDSLLLTIPASDKLLILGDFNARVGNNHEQWKGVIGKHGLGKANSNGLLLLSKCAEHNLVITNTMFRQANKYKTTWMHPRSKQWHLIDYVVTRQRDSSDVLITRVMSGADCWTDHRLVRSKCRIYIPPQHHKRSKIHRPAFNTDKLQSAQYQQEFQTSLDDKIKDMGPPPGGPEEKWSRFKEAVTKAARTVLGPKTRHHQDWFDENDEHVQALLDEKRKAYIDWQNHPNCESRHDRYKSYKARVQKELRTMRDKWWEQKAEEMQQYTETNNSKMLFGAIKTIYGPTRSKTAPLTSADGSTVIKDKEGIRERWKEHFSKLLNRPSTVDQTVLEQIPQRTVREDLDLPPSEEEVRTAIKQMNSGKAPGREGIPAELYKSLGTEAFKAFHALITNISEISLPEAQCGFRPGRSTTDMVFAVRQVQEKCIEQHMDLYAVFIDLTKAFDSINREALWSTLTKLGCPRKFTTLIKLFHENMTGQILTDADYSASFNITTGVKQACVLAPVLFNLYFTQVLLHTVKDLDLGVYIKYRSDGSVFDLRRLTARTKTVEKLIQEALFADDCALMAHRENHLQVIVDRFLEASKMFGLTISLGKTVVLVQPAPNTTRPLPNITIDTTQLKCVEHFPYLGSTISADGSLDREVSTRIQKASQALGRLRVKVLQQRGIKLTTKIKIYKAVVLTSLLYGCESWTLYRRHVKQLEQFHMRSLRRIMDISWQDRVTNQQVLDLAQCTSVKAIVLKSQLRWTGHVIRMSDDRIPRQLMYGELKLGFRKRGRPKLRYKDTLKNNLKWCGIKPSKLESMATDRTAWRALIFRATTNFEEERRQRLNAARAKRHRAAATAVQTADHQCTTCGRLCASSFGLRSHMRAHPP</sequence>
<feature type="domain" description="Reverse transcriptase" evidence="3">
    <location>
        <begin position="419"/>
        <end position="766"/>
    </location>
</feature>
<dbReference type="Pfam" id="PF03372">
    <property type="entry name" value="Exo_endo_phos"/>
    <property type="match status" value="1"/>
</dbReference>
<evidence type="ECO:0000313" key="5">
    <source>
        <dbReference type="Proteomes" id="UP000838412"/>
    </source>
</evidence>
<dbReference type="CDD" id="cd01650">
    <property type="entry name" value="RT_nLTR_like"/>
    <property type="match status" value="1"/>
</dbReference>